<gene>
    <name evidence="2" type="ORF">PAESOLCIP111_04248</name>
</gene>
<feature type="transmembrane region" description="Helical" evidence="1">
    <location>
        <begin position="137"/>
        <end position="157"/>
    </location>
</feature>
<organism evidence="2 3">
    <name type="scientific">Paenibacillus solanacearum</name>
    <dbReference type="NCBI Taxonomy" id="2048548"/>
    <lineage>
        <taxon>Bacteria</taxon>
        <taxon>Bacillati</taxon>
        <taxon>Bacillota</taxon>
        <taxon>Bacilli</taxon>
        <taxon>Bacillales</taxon>
        <taxon>Paenibacillaceae</taxon>
        <taxon>Paenibacillus</taxon>
    </lineage>
</organism>
<feature type="transmembrane region" description="Helical" evidence="1">
    <location>
        <begin position="315"/>
        <end position="340"/>
    </location>
</feature>
<protein>
    <submittedName>
        <fullName evidence="2">Uncharacterized protein</fullName>
    </submittedName>
</protein>
<keyword evidence="1" id="KW-0812">Transmembrane</keyword>
<name>A0A916K3Z1_9BACL</name>
<accession>A0A916K3Z1</accession>
<feature type="transmembrane region" description="Helical" evidence="1">
    <location>
        <begin position="284"/>
        <end position="309"/>
    </location>
</feature>
<evidence type="ECO:0000313" key="3">
    <source>
        <dbReference type="Proteomes" id="UP000693672"/>
    </source>
</evidence>
<keyword evidence="1" id="KW-0472">Membrane</keyword>
<feature type="transmembrane region" description="Helical" evidence="1">
    <location>
        <begin position="241"/>
        <end position="263"/>
    </location>
</feature>
<evidence type="ECO:0000313" key="2">
    <source>
        <dbReference type="EMBL" id="CAG7641588.1"/>
    </source>
</evidence>
<dbReference type="RefSeq" id="WP_218093974.1">
    <property type="nucleotide sequence ID" value="NZ_CAJVAS010000022.1"/>
</dbReference>
<proteinExistence type="predicted"/>
<keyword evidence="1" id="KW-1133">Transmembrane helix</keyword>
<feature type="transmembrane region" description="Helical" evidence="1">
    <location>
        <begin position="78"/>
        <end position="96"/>
    </location>
</feature>
<reference evidence="2" key="1">
    <citation type="submission" date="2021-06" db="EMBL/GenBank/DDBJ databases">
        <authorList>
            <person name="Criscuolo A."/>
        </authorList>
    </citation>
    <scope>NUCLEOTIDE SEQUENCE</scope>
    <source>
        <strain evidence="2">CIP111600</strain>
    </source>
</reference>
<feature type="transmembrane region" description="Helical" evidence="1">
    <location>
        <begin position="384"/>
        <end position="403"/>
    </location>
</feature>
<feature type="transmembrane region" description="Helical" evidence="1">
    <location>
        <begin position="352"/>
        <end position="372"/>
    </location>
</feature>
<feature type="transmembrane region" description="Helical" evidence="1">
    <location>
        <begin position="219"/>
        <end position="235"/>
    </location>
</feature>
<comment type="caution">
    <text evidence="2">The sequence shown here is derived from an EMBL/GenBank/DDBJ whole genome shotgun (WGS) entry which is preliminary data.</text>
</comment>
<feature type="transmembrane region" description="Helical" evidence="1">
    <location>
        <begin position="102"/>
        <end position="125"/>
    </location>
</feature>
<evidence type="ECO:0000256" key="1">
    <source>
        <dbReference type="SAM" id="Phobius"/>
    </source>
</evidence>
<feature type="transmembrane region" description="Helical" evidence="1">
    <location>
        <begin position="43"/>
        <end position="66"/>
    </location>
</feature>
<sequence>MHNSWVRLTMFYFAVTAVTGVVMRSAAYVPLPEGIVYGHLVHAHSHLAFLGWVYMALFVLFMVHFLHDTARNSVQLKVLFALTQLAIAGMFVSFSLQGYAIFSIGFSTLHIVLSYGFAIFVWKSLRRQAGGNARSPLSYMFVKGSLVCLAVSSIGPWMLAVLSANHLSGTDGADAAIYFYLHFQYNGWFTLGLLAVLLRILETRNVRYPERVVKLFYRMYVWSLPPSFLVSVLWIKTDPVWYAAAGIGAVLQWAAIVLLLAILNRLRASFASLFRGWGSINFHLAFAALLLKASMEVGAVVPGLTAWIFESRSIVIGYLHLVLLGFVSMLCLSFFLQLGWLDDRGKVQRAGYALFLGGFMLNELLLFMQGLFEWMHTSGLASQGIGLCAASIGMAAGVIMISVKGTAGAGASHENCSRTKTL</sequence>
<dbReference type="AlphaFoldDB" id="A0A916K3Z1"/>
<keyword evidence="3" id="KW-1185">Reference proteome</keyword>
<feature type="transmembrane region" description="Helical" evidence="1">
    <location>
        <begin position="12"/>
        <end position="31"/>
    </location>
</feature>
<dbReference type="EMBL" id="CAJVAS010000022">
    <property type="protein sequence ID" value="CAG7641588.1"/>
    <property type="molecule type" value="Genomic_DNA"/>
</dbReference>
<feature type="transmembrane region" description="Helical" evidence="1">
    <location>
        <begin position="177"/>
        <end position="198"/>
    </location>
</feature>
<dbReference type="Proteomes" id="UP000693672">
    <property type="component" value="Unassembled WGS sequence"/>
</dbReference>